<name>A0A238XJ43_9ACTN</name>
<protein>
    <submittedName>
        <fullName evidence="1">Uncharacterized protein</fullName>
    </submittedName>
</protein>
<reference evidence="1 2" key="1">
    <citation type="submission" date="2017-06" db="EMBL/GenBank/DDBJ databases">
        <authorList>
            <person name="Kim H.J."/>
            <person name="Triplett B.A."/>
        </authorList>
    </citation>
    <scope>NUCLEOTIDE SEQUENCE [LARGE SCALE GENOMIC DNA]</scope>
    <source>
        <strain evidence="1 2">DSM 43151</strain>
    </source>
</reference>
<proteinExistence type="predicted"/>
<accession>A0A238XJ43</accession>
<dbReference type="EMBL" id="FZNR01000003">
    <property type="protein sequence ID" value="SNR58712.1"/>
    <property type="molecule type" value="Genomic_DNA"/>
</dbReference>
<dbReference type="AlphaFoldDB" id="A0A238XJ43"/>
<evidence type="ECO:0000313" key="1">
    <source>
        <dbReference type="EMBL" id="SNR58712.1"/>
    </source>
</evidence>
<sequence length="252" mass="28049">MTADQFTLTADGNLSARQTVRDSGAVAYQLTGVMRGTIVFFPHVRDHEAIPGRVAIRFGDGDHLLATHLQNLPTIGDLALIGGGSHLNLDAPGWTRQLILKTQDPGREAESVAAIGYAEQVCQWLADRYRQLDRDKLRLAAARRTANQRLARCVHQRILSNLAERAEYDRELTADWTLAEQLQRLSPLRLLPTPVRPCRCYAFADVYVSSDDDGDWLTCPACDKPTVMIRTGDGLGGLLTQHTEHRCPPDRR</sequence>
<organism evidence="1 2">
    <name type="scientific">Actinoplanes regularis</name>
    <dbReference type="NCBI Taxonomy" id="52697"/>
    <lineage>
        <taxon>Bacteria</taxon>
        <taxon>Bacillati</taxon>
        <taxon>Actinomycetota</taxon>
        <taxon>Actinomycetes</taxon>
        <taxon>Micromonosporales</taxon>
        <taxon>Micromonosporaceae</taxon>
        <taxon>Actinoplanes</taxon>
    </lineage>
</organism>
<dbReference type="OrthoDB" id="3390505at2"/>
<gene>
    <name evidence="1" type="ORF">SAMN06264365_103488</name>
</gene>
<dbReference type="Proteomes" id="UP000198415">
    <property type="component" value="Unassembled WGS sequence"/>
</dbReference>
<evidence type="ECO:0000313" key="2">
    <source>
        <dbReference type="Proteomes" id="UP000198415"/>
    </source>
</evidence>
<dbReference type="RefSeq" id="WP_089293085.1">
    <property type="nucleotide sequence ID" value="NZ_BOMU01000093.1"/>
</dbReference>
<keyword evidence="2" id="KW-1185">Reference proteome</keyword>